<feature type="domain" description="Pecanex C-terminal" evidence="8">
    <location>
        <begin position="1488"/>
        <end position="1709"/>
    </location>
</feature>
<reference key="2">
    <citation type="submission" date="2011-10" db="EMBL/GenBank/DDBJ databases">
        <title>The genome and transcriptome sequence of Clonorchis sinensis provide insights into the carcinogenic liver fluke.</title>
        <authorList>
            <person name="Wang X."/>
            <person name="Huang Y."/>
            <person name="Chen W."/>
            <person name="Liu H."/>
            <person name="Guo L."/>
            <person name="Chen Y."/>
            <person name="Luo F."/>
            <person name="Zhou W."/>
            <person name="Sun J."/>
            <person name="Mao Q."/>
            <person name="Liang P."/>
            <person name="Zhou C."/>
            <person name="Tian Y."/>
            <person name="Men J."/>
            <person name="Lv X."/>
            <person name="Huang L."/>
            <person name="Zhou J."/>
            <person name="Hu Y."/>
            <person name="Li R."/>
            <person name="Zhang F."/>
            <person name="Lei H."/>
            <person name="Li X."/>
            <person name="Hu X."/>
            <person name="Liang C."/>
            <person name="Xu J."/>
            <person name="Wu Z."/>
            <person name="Yu X."/>
        </authorList>
    </citation>
    <scope>NUCLEOTIDE SEQUENCE</scope>
    <source>
        <strain>Henan</strain>
    </source>
</reference>
<comment type="similarity">
    <text evidence="2 6">Belongs to the pecanex family.</text>
</comment>
<feature type="region of interest" description="Disordered" evidence="7">
    <location>
        <begin position="1752"/>
        <end position="1778"/>
    </location>
</feature>
<feature type="transmembrane region" description="Helical" evidence="6">
    <location>
        <begin position="1110"/>
        <end position="1127"/>
    </location>
</feature>
<dbReference type="InterPro" id="IPR007735">
    <property type="entry name" value="Pecanex_C"/>
</dbReference>
<evidence type="ECO:0000256" key="3">
    <source>
        <dbReference type="ARBA" id="ARBA00022692"/>
    </source>
</evidence>
<keyword evidence="4 6" id="KW-1133">Transmembrane helix</keyword>
<dbReference type="Pfam" id="PF05041">
    <property type="entry name" value="Pecanex_C"/>
    <property type="match status" value="1"/>
</dbReference>
<comment type="subcellular location">
    <subcellularLocation>
        <location evidence="1 6">Membrane</location>
        <topology evidence="1 6">Multi-pass membrane protein</topology>
    </subcellularLocation>
</comment>
<dbReference type="Proteomes" id="UP000008909">
    <property type="component" value="Unassembled WGS sequence"/>
</dbReference>
<organism evidence="9 10">
    <name type="scientific">Clonorchis sinensis</name>
    <name type="common">Chinese liver fluke</name>
    <dbReference type="NCBI Taxonomy" id="79923"/>
    <lineage>
        <taxon>Eukaryota</taxon>
        <taxon>Metazoa</taxon>
        <taxon>Spiralia</taxon>
        <taxon>Lophotrochozoa</taxon>
        <taxon>Platyhelminthes</taxon>
        <taxon>Trematoda</taxon>
        <taxon>Digenea</taxon>
        <taxon>Opisthorchiida</taxon>
        <taxon>Opisthorchiata</taxon>
        <taxon>Opisthorchiidae</taxon>
        <taxon>Clonorchis</taxon>
    </lineage>
</organism>
<evidence type="ECO:0000256" key="4">
    <source>
        <dbReference type="ARBA" id="ARBA00022989"/>
    </source>
</evidence>
<proteinExistence type="inferred from homology"/>
<sequence>MTRDGPSGYSANLLNGSESIEIRLNHRRNYMCVYKNTSGFWPRTHRTSVQRQLCHSYTKTLLRGFTDVVSYEKLLKKGKYIAQSRIKLQLLCTIIIIDSMTSVFNTECFAASGKPNTNGKDLLLVDTDSFLMQHKSFLCGQFSNIEHLTHFPLHTADDHPGSHSRVDVILDFEKVLVCDSEIIGRLKYWMKTPLLSIPPSTVVISSRGAVVAANAQSVCNPPGEQIFFLSFHLGFRMRLTDIASLTLSVSSSITVTGYVWAYTNLLVVVVAATDSFTDGELRKTAITSTAEFAGISFMLRCEVIFFASGSFPPFTWLCEKNPLRRSVDWHTEYVAKPAQSMQFDQFSYRGHCLTASDSFPPFTWLSKNNPTRWPVDWPTEYVAKPAQSMQFDQFIYRGCFMQVYMLPVILADASSLTCGLLCLWALNIIRRTSWLYGGEASVSTLILLSLMMMMTRRFFRTLHGPGKRREKHFRTYRVQYRLPGQPRRADYQEVSSQARIPLPGYLERYQPLHILSQQSLDRQSCSADIESSQIDWTWTLDSQMLFAKPMQDERSHQAQVLYLIGVINGVGKGPGMRDFEYLARIPRSIAKWVTEAHKPSHHGSVGLFSACFSLLRNAVALAIGWWPCLSAMKTEDPCHLWFSVFWGIYLPLCFLQSRLPSNLRLYAALSPCSDFNWRWQTPTWDWIIRLSRFSCLDKLRSKADNVGAKRRYSWFKGDKGRRKPEPRVLWWRSWLPFISDMGKKSSSQIKSSESDMADRLLRSPSARRRHLENISALRLQRRINSQSTRAANRRGLIVPGRRFGSSPSFPVGELFLDPPQLPNLRNYSLDEEYLRDDCNTSADQPVEVNDQKFRDTNFLQDRTTDCFGQREQVQETGADAELKEPHTPTSAPPLTRFHSKSSLRPAGDSRKTTASVDFAMCTQSRQRTLRTKRSTLTGSDSSGELKRDSIRAKRFKDPLPQLLREALLARLQNDFICCVLWVVAVFGIHASPLVEYVLVTQIIVLVTIVNGTFLHYIWPNLRKPYPWLCFTKPQIAPHSRGELLKFEIAYFWLCWTERNVLMPMITVLTVTQSILVMTSKFGHIWTCIIVLVTSMKMLRNGFNASGGRTFLFLLFTELLFTFDFHTHSELFPLNYFFVSIFLNKFIELVHKLHFVYIYTAPFRFTWGSCAHALIQIASVPHTLFLLGNCLLSTILSSPLEPVLASAVFITSYARPIKFWEVTHRTERMETTNTALISQLRGISENQVTGNLNAIFYEHLTRNLQSVLAGDIQLGRVGGMAVNTGDFFIFSSEEINLVIHIIEVGNGLLTFQLRGLEFSGTSCHERETEALRCTSHNTNGCCCFNPGHHPGMLSVNAELRMRWTTWQFIYGSYNVSGYRMTTHGADTIVRLTDFRKVLVNRFVQCIIFYVLQLHDLPQRLENLTAYLRAGSFDSPGHFDLDPVFLRTIDGDYDEQCNGVTRRRFIKAYGEWIRFCLWKKAELVESISCDEDSPLVSLCYALSILGRRCMGGIQSAHYDVNQVLRGIHDIFKGDIRVMTKDDWILTDLDLLQSVVTPAMRIALKLYQDEFLWTPECTNNTLYRKIVYTEKKFVICHETDPMWRFAVLNDAYSLFSLRWVGADSDDMYRFVQLTKSKLQFRAVKINPECVRGLWAGQQREQIYLRNTNVERGSIQMAQHVLRNLVNSSCDPPIGYPIYVSPILTSFAGTNRQYRKAGGPELSFVGILQLVRHCFAWIGLRFRRLCHPNQAISWDSRSHGRRDRDNVHLTDPNDDPLSNWHSFTESDESIHQKQSEIGQSARLTTLAALIIDPTQVLNDRLGKLTWPSEEWRTQCLTQSLCSPSVYDGLEGQCVHRWTPSNPDPTARSFCHRTIALVAFPNGPPLLDGHYVAIWEDKGLVEVSPDGDASVLGQTAETL</sequence>
<evidence type="ECO:0000313" key="9">
    <source>
        <dbReference type="EMBL" id="GAA50996.1"/>
    </source>
</evidence>
<keyword evidence="5 6" id="KW-0472">Membrane</keyword>
<dbReference type="PANTHER" id="PTHR12372:SF7">
    <property type="entry name" value="PROTEIN PECANEX"/>
    <property type="match status" value="1"/>
</dbReference>
<evidence type="ECO:0000256" key="5">
    <source>
        <dbReference type="ARBA" id="ARBA00023136"/>
    </source>
</evidence>
<reference evidence="9" key="1">
    <citation type="journal article" date="2011" name="Genome Biol.">
        <title>The draft genome of the carcinogenic human liver fluke Clonorchis sinensis.</title>
        <authorList>
            <person name="Wang X."/>
            <person name="Chen W."/>
            <person name="Huang Y."/>
            <person name="Sun J."/>
            <person name="Men J."/>
            <person name="Liu H."/>
            <person name="Luo F."/>
            <person name="Guo L."/>
            <person name="Lv X."/>
            <person name="Deng C."/>
            <person name="Zhou C."/>
            <person name="Fan Y."/>
            <person name="Li X."/>
            <person name="Huang L."/>
            <person name="Hu Y."/>
            <person name="Liang C."/>
            <person name="Hu X."/>
            <person name="Xu J."/>
            <person name="Yu X."/>
        </authorList>
    </citation>
    <scope>NUCLEOTIDE SEQUENCE [LARGE SCALE GENOMIC DNA]</scope>
    <source>
        <strain evidence="9">Henan</strain>
    </source>
</reference>
<feature type="transmembrane region" description="Helical" evidence="6">
    <location>
        <begin position="996"/>
        <end position="1018"/>
    </location>
</feature>
<feature type="transmembrane region" description="Helical" evidence="6">
    <location>
        <begin position="971"/>
        <end position="990"/>
    </location>
</feature>
<comment type="caution">
    <text evidence="6">Lacks conserved residue(s) required for the propagation of feature annotation.</text>
</comment>
<dbReference type="EMBL" id="DF143102">
    <property type="protein sequence ID" value="GAA50996.1"/>
    <property type="molecule type" value="Genomic_DNA"/>
</dbReference>
<accession>G7YDG2</accession>
<feature type="transmembrane region" description="Helical" evidence="6">
    <location>
        <begin position="441"/>
        <end position="459"/>
    </location>
</feature>
<gene>
    <name evidence="9" type="ORF">CLF_105364</name>
</gene>
<evidence type="ECO:0000313" key="10">
    <source>
        <dbReference type="Proteomes" id="UP000008909"/>
    </source>
</evidence>
<feature type="compositionally biased region" description="Basic and acidic residues" evidence="7">
    <location>
        <begin position="1752"/>
        <end position="1764"/>
    </location>
</feature>
<evidence type="ECO:0000256" key="7">
    <source>
        <dbReference type="SAM" id="MobiDB-lite"/>
    </source>
</evidence>
<name>G7YDG2_CLOSI</name>
<dbReference type="InterPro" id="IPR039797">
    <property type="entry name" value="Pecanex"/>
</dbReference>
<dbReference type="GO" id="GO:0005783">
    <property type="term" value="C:endoplasmic reticulum"/>
    <property type="evidence" value="ECO:0007669"/>
    <property type="project" value="TreeGrafter"/>
</dbReference>
<dbReference type="GO" id="GO:0016020">
    <property type="term" value="C:membrane"/>
    <property type="evidence" value="ECO:0007669"/>
    <property type="project" value="UniProtKB-SubCell"/>
</dbReference>
<feature type="transmembrane region" description="Helical" evidence="6">
    <location>
        <begin position="403"/>
        <end position="429"/>
    </location>
</feature>
<evidence type="ECO:0000256" key="6">
    <source>
        <dbReference type="RuleBase" id="RU367089"/>
    </source>
</evidence>
<keyword evidence="10" id="KW-1185">Reference proteome</keyword>
<feature type="region of interest" description="Disordered" evidence="7">
    <location>
        <begin position="875"/>
        <end position="909"/>
    </location>
</feature>
<evidence type="ECO:0000259" key="8">
    <source>
        <dbReference type="Pfam" id="PF05041"/>
    </source>
</evidence>
<dbReference type="GO" id="GO:0007029">
    <property type="term" value="P:endoplasmic reticulum organization"/>
    <property type="evidence" value="ECO:0007669"/>
    <property type="project" value="TreeGrafter"/>
</dbReference>
<protein>
    <recommendedName>
        <fullName evidence="6">Pecanex-like protein</fullName>
    </recommendedName>
</protein>
<evidence type="ECO:0000256" key="1">
    <source>
        <dbReference type="ARBA" id="ARBA00004141"/>
    </source>
</evidence>
<keyword evidence="3 6" id="KW-0812">Transmembrane</keyword>
<evidence type="ECO:0000256" key="2">
    <source>
        <dbReference type="ARBA" id="ARBA00010170"/>
    </source>
</evidence>
<dbReference type="PANTHER" id="PTHR12372">
    <property type="entry name" value="PECANEX"/>
    <property type="match status" value="1"/>
</dbReference>